<dbReference type="PANTHER" id="PTHR37524:SF2">
    <property type="entry name" value="RIBOSOMAL RNA METHYLTRANSFERASE FTSJ DOMAIN-CONTAINING PROTEIN"/>
    <property type="match status" value="1"/>
</dbReference>
<dbReference type="InterPro" id="IPR002877">
    <property type="entry name" value="RNA_MeTrfase_FtsJ_dom"/>
</dbReference>
<keyword evidence="3" id="KW-0808">Transferase</keyword>
<dbReference type="STRING" id="1121448.DGI_0584"/>
<dbReference type="InterPro" id="IPR029063">
    <property type="entry name" value="SAM-dependent_MTases_sf"/>
</dbReference>
<gene>
    <name evidence="3" type="ORF">DGI_0584</name>
</gene>
<proteinExistence type="predicted"/>
<dbReference type="AlphaFoldDB" id="T2G9A4"/>
<name>T2G9A4_MEGG1</name>
<dbReference type="Proteomes" id="UP000016587">
    <property type="component" value="Chromosome"/>
</dbReference>
<dbReference type="KEGG" id="dgg:DGI_0584"/>
<evidence type="ECO:0000259" key="2">
    <source>
        <dbReference type="Pfam" id="PF01728"/>
    </source>
</evidence>
<keyword evidence="4" id="KW-1185">Reference proteome</keyword>
<feature type="domain" description="Ribosomal RNA methyltransferase FtsJ" evidence="2">
    <location>
        <begin position="174"/>
        <end position="264"/>
    </location>
</feature>
<evidence type="ECO:0000256" key="1">
    <source>
        <dbReference type="SAM" id="MobiDB-lite"/>
    </source>
</evidence>
<evidence type="ECO:0000313" key="4">
    <source>
        <dbReference type="Proteomes" id="UP000016587"/>
    </source>
</evidence>
<sequence>MADEMHAPVTTPYPDDLPSSAQDIPHPAACLAPEGFEQALQGELTRRGLAFQALGRLHLLEEVPVPPPAWAQHLWFAPVRIQAASISQAAKALKAIQRNWVCYSHAHHRRAALIQEQLPPVSARPHRFGDPLPTASLGAWTLLDEHTLLAAPRCSSPFPLGELRFVEDKTGPPSRAYLKLWEVFTRMGIRPAPDALCLDLGASPGGWSWVLARLGCRVLAVDRAPLDPRVTGLPGVTERRGSAFGIDPRSSKNDVHPDWIFSDVICYPARLLEYVRRWIAYGRCRNFVCTLKFQGETDYAAMEGFQALGGTLLHLSHNKHELTWVLAQA</sequence>
<accession>T2G9A4</accession>
<keyword evidence="3" id="KW-0489">Methyltransferase</keyword>
<protein>
    <submittedName>
        <fullName evidence="3">Putative ribosomal RNA methyltransferase RrmJ/FtsJ</fullName>
    </submittedName>
</protein>
<dbReference type="EMBL" id="CP006585">
    <property type="protein sequence ID" value="AGW12492.1"/>
    <property type="molecule type" value="Genomic_DNA"/>
</dbReference>
<dbReference type="SUPFAM" id="SSF53335">
    <property type="entry name" value="S-adenosyl-L-methionine-dependent methyltransferases"/>
    <property type="match status" value="1"/>
</dbReference>
<reference evidence="3 4" key="1">
    <citation type="journal article" date="2013" name="J. Bacteriol.">
        <title>Roles of HynAB and Ech, the only two hydrogenases found in the model sulfate reducer Desulfovibrio gigas.</title>
        <authorList>
            <person name="Morais-Silva F.O."/>
            <person name="Santos C.I."/>
            <person name="Rodrigues R."/>
            <person name="Pereira I.A."/>
            <person name="Rodrigues-Pousada C."/>
        </authorList>
    </citation>
    <scope>NUCLEOTIDE SEQUENCE [LARGE SCALE GENOMIC DNA]</scope>
    <source>
        <strain evidence="4">ATCC 19364 / DSM 1382 / NCIMB 9332 / VKM B-1759</strain>
    </source>
</reference>
<dbReference type="Gene3D" id="3.40.50.150">
    <property type="entry name" value="Vaccinia Virus protein VP39"/>
    <property type="match status" value="1"/>
</dbReference>
<dbReference type="PANTHER" id="PTHR37524">
    <property type="entry name" value="RIBOSOMAL RNA LARGE SUBUNIT METHYLTRANSFERASE M"/>
    <property type="match status" value="1"/>
</dbReference>
<dbReference type="GO" id="GO:0008168">
    <property type="term" value="F:methyltransferase activity"/>
    <property type="evidence" value="ECO:0007669"/>
    <property type="project" value="UniProtKB-KW"/>
</dbReference>
<dbReference type="GO" id="GO:0032259">
    <property type="term" value="P:methylation"/>
    <property type="evidence" value="ECO:0007669"/>
    <property type="project" value="UniProtKB-KW"/>
</dbReference>
<dbReference type="eggNOG" id="COG2933">
    <property type="taxonomic scope" value="Bacteria"/>
</dbReference>
<dbReference type="PATRIC" id="fig|1121448.10.peg.583"/>
<reference evidence="4" key="2">
    <citation type="submission" date="2013-07" db="EMBL/GenBank/DDBJ databases">
        <authorList>
            <person name="Morais-Silva F.O."/>
            <person name="Rezende A.M."/>
            <person name="Pimentel C."/>
            <person name="Resende D.M."/>
            <person name="Santos C.I."/>
            <person name="Clemente C."/>
            <person name="de Oliveira L.M."/>
            <person name="da Silva S.M."/>
            <person name="Costa D.A."/>
            <person name="Varela-Raposo A."/>
            <person name="Horacio E.C.A."/>
            <person name="Matos M."/>
            <person name="Flores O."/>
            <person name="Ruiz J.C."/>
            <person name="Rodrigues-Pousada C."/>
        </authorList>
    </citation>
    <scope>NUCLEOTIDE SEQUENCE [LARGE SCALE GENOMIC DNA]</scope>
    <source>
        <strain evidence="4">ATCC 19364 / DSM 1382 / NCIMB 9332 / VKM B-1759</strain>
    </source>
</reference>
<evidence type="ECO:0000313" key="3">
    <source>
        <dbReference type="EMBL" id="AGW12492.1"/>
    </source>
</evidence>
<dbReference type="RefSeq" id="WP_021759145.1">
    <property type="nucleotide sequence ID" value="NC_022444.1"/>
</dbReference>
<feature type="region of interest" description="Disordered" evidence="1">
    <location>
        <begin position="1"/>
        <end position="24"/>
    </location>
</feature>
<dbReference type="Pfam" id="PF01728">
    <property type="entry name" value="FtsJ"/>
    <property type="match status" value="1"/>
</dbReference>
<organism evidence="3 4">
    <name type="scientific">Megalodesulfovibrio gigas (strain ATCC 19364 / DSM 1382 / NCIMB 9332 / VKM B-1759)</name>
    <name type="common">Desulfovibrio gigas</name>
    <dbReference type="NCBI Taxonomy" id="1121448"/>
    <lineage>
        <taxon>Bacteria</taxon>
        <taxon>Pseudomonadati</taxon>
        <taxon>Thermodesulfobacteriota</taxon>
        <taxon>Desulfovibrionia</taxon>
        <taxon>Desulfovibrionales</taxon>
        <taxon>Desulfovibrionaceae</taxon>
        <taxon>Megalodesulfovibrio</taxon>
    </lineage>
</organism>
<dbReference type="HOGENOM" id="CLU_051814_0_0_7"/>